<evidence type="ECO:0000313" key="6">
    <source>
        <dbReference type="EMBL" id="MBV2360710.1"/>
    </source>
</evidence>
<organism evidence="6 7">
    <name type="scientific">Thalassococcus arenae</name>
    <dbReference type="NCBI Taxonomy" id="2851652"/>
    <lineage>
        <taxon>Bacteria</taxon>
        <taxon>Pseudomonadati</taxon>
        <taxon>Pseudomonadota</taxon>
        <taxon>Alphaproteobacteria</taxon>
        <taxon>Rhodobacterales</taxon>
        <taxon>Roseobacteraceae</taxon>
        <taxon>Thalassococcus</taxon>
    </lineage>
</organism>
<feature type="transmembrane region" description="Helical" evidence="5">
    <location>
        <begin position="31"/>
        <end position="51"/>
    </location>
</feature>
<dbReference type="Pfam" id="PF02674">
    <property type="entry name" value="Colicin_V"/>
    <property type="match status" value="1"/>
</dbReference>
<evidence type="ECO:0000256" key="1">
    <source>
        <dbReference type="ARBA" id="ARBA00004141"/>
    </source>
</evidence>
<dbReference type="RefSeq" id="WP_217779035.1">
    <property type="nucleotide sequence ID" value="NZ_JAHRWL010000002.1"/>
</dbReference>
<comment type="caution">
    <text evidence="6">The sequence shown here is derived from an EMBL/GenBank/DDBJ whole genome shotgun (WGS) entry which is preliminary data.</text>
</comment>
<evidence type="ECO:0000313" key="7">
    <source>
        <dbReference type="Proteomes" id="UP001166293"/>
    </source>
</evidence>
<proteinExistence type="predicted"/>
<keyword evidence="3 5" id="KW-1133">Transmembrane helix</keyword>
<keyword evidence="4 5" id="KW-0472">Membrane</keyword>
<evidence type="ECO:0000256" key="5">
    <source>
        <dbReference type="SAM" id="Phobius"/>
    </source>
</evidence>
<dbReference type="EMBL" id="JAHRWL010000002">
    <property type="protein sequence ID" value="MBV2360710.1"/>
    <property type="molecule type" value="Genomic_DNA"/>
</dbReference>
<evidence type="ECO:0000256" key="2">
    <source>
        <dbReference type="ARBA" id="ARBA00022692"/>
    </source>
</evidence>
<keyword evidence="7" id="KW-1185">Reference proteome</keyword>
<reference evidence="6" key="1">
    <citation type="submission" date="2021-06" db="EMBL/GenBank/DDBJ databases">
        <title>Thalassococcus sp. CAU 1522 isolated from sea sand, Republic of Korea.</title>
        <authorList>
            <person name="Kim W."/>
        </authorList>
    </citation>
    <scope>NUCLEOTIDE SEQUENCE</scope>
    <source>
        <strain evidence="6">CAU 1522</strain>
    </source>
</reference>
<dbReference type="Proteomes" id="UP001166293">
    <property type="component" value="Unassembled WGS sequence"/>
</dbReference>
<feature type="transmembrane region" description="Helical" evidence="5">
    <location>
        <begin position="111"/>
        <end position="131"/>
    </location>
</feature>
<evidence type="ECO:0000256" key="3">
    <source>
        <dbReference type="ARBA" id="ARBA00022989"/>
    </source>
</evidence>
<protein>
    <submittedName>
        <fullName evidence="6">CvpA family protein</fullName>
    </submittedName>
</protein>
<keyword evidence="2 5" id="KW-0812">Transmembrane</keyword>
<dbReference type="PANTHER" id="PTHR36926">
    <property type="entry name" value="COLICIN V PRODUCTION PROTEIN"/>
    <property type="match status" value="1"/>
</dbReference>
<dbReference type="PANTHER" id="PTHR36926:SF1">
    <property type="entry name" value="COLICIN V PRODUCTION PROTEIN"/>
    <property type="match status" value="1"/>
</dbReference>
<feature type="transmembrane region" description="Helical" evidence="5">
    <location>
        <begin position="6"/>
        <end position="24"/>
    </location>
</feature>
<name>A0ABS6N9L9_9RHOB</name>
<sequence>MEGFTIVDGVVAVIIVLSAVLAYSRGLVREAMAIAGWIVAAILAFMFADQVQPLVKEIPVIGEFLSDSCELSVIAAFAAVFTVALVVVSLFTPLFSSLVQRSALGGLDQALGFLFGVVRGVLLVAIAFFVYETVITAQDIPMIDDSRSAAVFSRFTGRIEEQNPEQALGWITAQYEQLVGICEAPAANDA</sequence>
<dbReference type="InterPro" id="IPR052719">
    <property type="entry name" value="CvpA-like"/>
</dbReference>
<evidence type="ECO:0000256" key="4">
    <source>
        <dbReference type="ARBA" id="ARBA00023136"/>
    </source>
</evidence>
<comment type="subcellular location">
    <subcellularLocation>
        <location evidence="1">Membrane</location>
        <topology evidence="1">Multi-pass membrane protein</topology>
    </subcellularLocation>
</comment>
<feature type="transmembrane region" description="Helical" evidence="5">
    <location>
        <begin position="71"/>
        <end position="99"/>
    </location>
</feature>
<accession>A0ABS6N9L9</accession>
<dbReference type="InterPro" id="IPR003825">
    <property type="entry name" value="Colicin-V_CvpA"/>
</dbReference>
<gene>
    <name evidence="6" type="ORF">KUH32_13060</name>
</gene>